<dbReference type="Proteomes" id="UP000005204">
    <property type="component" value="Unassembled WGS sequence"/>
</dbReference>
<evidence type="ECO:0000313" key="11">
    <source>
        <dbReference type="Proteomes" id="UP000005204"/>
    </source>
</evidence>
<evidence type="ECO:0000256" key="3">
    <source>
        <dbReference type="ARBA" id="ARBA00022692"/>
    </source>
</evidence>
<reference evidence="11" key="1">
    <citation type="journal article" date="2008" name="Insect Biochem. Mol. Biol.">
        <title>The genome of a lepidopteran model insect, the silkworm Bombyx mori.</title>
        <authorList>
            <consortium name="International Silkworm Genome Consortium"/>
        </authorList>
    </citation>
    <scope>NUCLEOTIDE SEQUENCE [LARGE SCALE GENOMIC DNA]</scope>
    <source>
        <strain evidence="11">p50T</strain>
    </source>
</reference>
<dbReference type="AlphaFoldDB" id="A0A8R2LUR0"/>
<sequence length="137" mass="15601">MYSCKTLMDNVPLFRDMPVALINSMIFSLKRKFYMPGQMVVKYGQPGRSFYLISSGTLTVLDSKDKEMAHLRDGSYFGEGAILRPGILRKATIIALEITEIYKFTAEDFQECLRPYPHYKKQLEETAARAAARSQSS</sequence>
<dbReference type="CDD" id="cd00038">
    <property type="entry name" value="CAP_ED"/>
    <property type="match status" value="1"/>
</dbReference>
<dbReference type="PANTHER" id="PTHR45638">
    <property type="entry name" value="CYCLIC NUCLEOTIDE-GATED CATION CHANNEL SUBUNIT A"/>
    <property type="match status" value="1"/>
</dbReference>
<dbReference type="PROSITE" id="PS00888">
    <property type="entry name" value="CNMP_BINDING_1"/>
    <property type="match status" value="1"/>
</dbReference>
<evidence type="ECO:0000313" key="10">
    <source>
        <dbReference type="EnsemblMetazoa" id="XP_037866886.1"/>
    </source>
</evidence>
<dbReference type="EnsemblMetazoa" id="XM_038010958.1">
    <property type="protein sequence ID" value="XP_037866886.1"/>
    <property type="gene ID" value="LOC101743772"/>
</dbReference>
<dbReference type="Gene3D" id="2.60.120.10">
    <property type="entry name" value="Jelly Rolls"/>
    <property type="match status" value="1"/>
</dbReference>
<dbReference type="InterPro" id="IPR014710">
    <property type="entry name" value="RmlC-like_jellyroll"/>
</dbReference>
<keyword evidence="11" id="KW-1185">Reference proteome</keyword>
<keyword evidence="7" id="KW-1071">Ligand-gated ion channel</keyword>
<keyword evidence="4" id="KW-1133">Transmembrane helix</keyword>
<evidence type="ECO:0000259" key="9">
    <source>
        <dbReference type="PROSITE" id="PS50042"/>
    </source>
</evidence>
<dbReference type="PROSITE" id="PS50042">
    <property type="entry name" value="CNMP_BINDING_3"/>
    <property type="match status" value="1"/>
</dbReference>
<dbReference type="SUPFAM" id="SSF51206">
    <property type="entry name" value="cAMP-binding domain-like"/>
    <property type="match status" value="1"/>
</dbReference>
<evidence type="ECO:0000256" key="7">
    <source>
        <dbReference type="ARBA" id="ARBA00023286"/>
    </source>
</evidence>
<evidence type="ECO:0000256" key="6">
    <source>
        <dbReference type="ARBA" id="ARBA00023136"/>
    </source>
</evidence>
<keyword evidence="5" id="KW-0406">Ion transport</keyword>
<keyword evidence="8" id="KW-0407">Ion channel</keyword>
<accession>A0A8R2LUR0</accession>
<comment type="subcellular location">
    <subcellularLocation>
        <location evidence="1">Membrane</location>
        <topology evidence="1">Multi-pass membrane protein</topology>
    </subcellularLocation>
</comment>
<name>A0A8R2LUR0_BOMMO</name>
<proteinExistence type="predicted"/>
<dbReference type="GO" id="GO:0044877">
    <property type="term" value="F:protein-containing complex binding"/>
    <property type="evidence" value="ECO:0007669"/>
    <property type="project" value="TreeGrafter"/>
</dbReference>
<keyword evidence="2" id="KW-0813">Transport</keyword>
<evidence type="ECO:0000256" key="5">
    <source>
        <dbReference type="ARBA" id="ARBA00023065"/>
    </source>
</evidence>
<dbReference type="PANTHER" id="PTHR45638:SF11">
    <property type="entry name" value="CYCLIC NUCLEOTIDE-GATED CATION CHANNEL SUBUNIT A"/>
    <property type="match status" value="1"/>
</dbReference>
<evidence type="ECO:0000256" key="8">
    <source>
        <dbReference type="ARBA" id="ARBA00023303"/>
    </source>
</evidence>
<dbReference type="InterPro" id="IPR018488">
    <property type="entry name" value="cNMP-bd_CS"/>
</dbReference>
<organism evidence="10 11">
    <name type="scientific">Bombyx mori</name>
    <name type="common">Silk moth</name>
    <dbReference type="NCBI Taxonomy" id="7091"/>
    <lineage>
        <taxon>Eukaryota</taxon>
        <taxon>Metazoa</taxon>
        <taxon>Ecdysozoa</taxon>
        <taxon>Arthropoda</taxon>
        <taxon>Hexapoda</taxon>
        <taxon>Insecta</taxon>
        <taxon>Pterygota</taxon>
        <taxon>Neoptera</taxon>
        <taxon>Endopterygota</taxon>
        <taxon>Lepidoptera</taxon>
        <taxon>Glossata</taxon>
        <taxon>Ditrysia</taxon>
        <taxon>Bombycoidea</taxon>
        <taxon>Bombycidae</taxon>
        <taxon>Bombycinae</taxon>
        <taxon>Bombyx</taxon>
    </lineage>
</organism>
<protein>
    <recommendedName>
        <fullName evidence="9">Cyclic nucleotide-binding domain-containing protein</fullName>
    </recommendedName>
</protein>
<dbReference type="SMART" id="SM00100">
    <property type="entry name" value="cNMP"/>
    <property type="match status" value="1"/>
</dbReference>
<reference evidence="10" key="2">
    <citation type="submission" date="2022-06" db="UniProtKB">
        <authorList>
            <consortium name="EnsemblMetazoa"/>
        </authorList>
    </citation>
    <scope>IDENTIFICATION</scope>
    <source>
        <strain evidence="10">p50T (Dazao)</strain>
    </source>
</reference>
<dbReference type="InterPro" id="IPR000595">
    <property type="entry name" value="cNMP-bd_dom"/>
</dbReference>
<dbReference type="GO" id="GO:0016020">
    <property type="term" value="C:membrane"/>
    <property type="evidence" value="ECO:0007669"/>
    <property type="project" value="UniProtKB-SubCell"/>
</dbReference>
<feature type="domain" description="Cyclic nucleotide-binding" evidence="9">
    <location>
        <begin position="13"/>
        <end position="130"/>
    </location>
</feature>
<evidence type="ECO:0000256" key="2">
    <source>
        <dbReference type="ARBA" id="ARBA00022448"/>
    </source>
</evidence>
<dbReference type="GO" id="GO:0005221">
    <property type="term" value="F:intracellularly cyclic nucleotide-activated monoatomic cation channel activity"/>
    <property type="evidence" value="ECO:0007669"/>
    <property type="project" value="InterPro"/>
</dbReference>
<dbReference type="InterPro" id="IPR018490">
    <property type="entry name" value="cNMP-bd_dom_sf"/>
</dbReference>
<keyword evidence="3" id="KW-0812">Transmembrane</keyword>
<dbReference type="InterPro" id="IPR050866">
    <property type="entry name" value="CNG_cation_channel"/>
</dbReference>
<evidence type="ECO:0000256" key="1">
    <source>
        <dbReference type="ARBA" id="ARBA00004141"/>
    </source>
</evidence>
<keyword evidence="6" id="KW-0472">Membrane</keyword>
<dbReference type="Pfam" id="PF00027">
    <property type="entry name" value="cNMP_binding"/>
    <property type="match status" value="1"/>
</dbReference>
<evidence type="ECO:0000256" key="4">
    <source>
        <dbReference type="ARBA" id="ARBA00022989"/>
    </source>
</evidence>